<sequence length="66" mass="7501">MLAIELNMCNLGFLSPLLFLITLQLRFIQQGICGKKASSLRHFLIYSETHILCAFLKCAICISLHF</sequence>
<keyword evidence="2" id="KW-1185">Reference proteome</keyword>
<comment type="caution">
    <text evidence="1">The sequence shown here is derived from an EMBL/GenBank/DDBJ whole genome shotgun (WGS) entry which is preliminary data.</text>
</comment>
<evidence type="ECO:0000313" key="1">
    <source>
        <dbReference type="EMBL" id="TNV72238.1"/>
    </source>
</evidence>
<evidence type="ECO:0000313" key="2">
    <source>
        <dbReference type="Proteomes" id="UP000785679"/>
    </source>
</evidence>
<dbReference type="EMBL" id="RRYP01023417">
    <property type="protein sequence ID" value="TNV72238.1"/>
    <property type="molecule type" value="Genomic_DNA"/>
</dbReference>
<reference evidence="1" key="1">
    <citation type="submission" date="2019-06" db="EMBL/GenBank/DDBJ databases">
        <authorList>
            <person name="Zheng W."/>
        </authorList>
    </citation>
    <scope>NUCLEOTIDE SEQUENCE</scope>
    <source>
        <strain evidence="1">QDHG01</strain>
    </source>
</reference>
<dbReference type="Proteomes" id="UP000785679">
    <property type="component" value="Unassembled WGS sequence"/>
</dbReference>
<gene>
    <name evidence="1" type="ORF">FGO68_gene436</name>
</gene>
<protein>
    <submittedName>
        <fullName evidence="1">Uncharacterized protein</fullName>
    </submittedName>
</protein>
<name>A0A8J8NCC9_HALGN</name>
<dbReference type="AlphaFoldDB" id="A0A8J8NCC9"/>
<accession>A0A8J8NCC9</accession>
<proteinExistence type="predicted"/>
<organism evidence="1 2">
    <name type="scientific">Halteria grandinella</name>
    <dbReference type="NCBI Taxonomy" id="5974"/>
    <lineage>
        <taxon>Eukaryota</taxon>
        <taxon>Sar</taxon>
        <taxon>Alveolata</taxon>
        <taxon>Ciliophora</taxon>
        <taxon>Intramacronucleata</taxon>
        <taxon>Spirotrichea</taxon>
        <taxon>Stichotrichia</taxon>
        <taxon>Sporadotrichida</taxon>
        <taxon>Halteriidae</taxon>
        <taxon>Halteria</taxon>
    </lineage>
</organism>